<protein>
    <submittedName>
        <fullName evidence="1">Uncharacterized protein</fullName>
    </submittedName>
</protein>
<gene>
    <name evidence="1" type="ORF">CGZ90_16240</name>
</gene>
<dbReference type="PIRSF" id="PIRSF033725">
    <property type="entry name" value="UCP033725"/>
    <property type="match status" value="1"/>
</dbReference>
<dbReference type="AlphaFoldDB" id="A0A235F5K5"/>
<comment type="caution">
    <text evidence="1">The sequence shown here is derived from an EMBL/GenBank/DDBJ whole genome shotgun (WGS) entry which is preliminary data.</text>
</comment>
<dbReference type="EMBL" id="NOII01000011">
    <property type="protein sequence ID" value="OYD56561.1"/>
    <property type="molecule type" value="Genomic_DNA"/>
</dbReference>
<dbReference type="RefSeq" id="WP_094253577.1">
    <property type="nucleotide sequence ID" value="NZ_JBHLXL010000002.1"/>
</dbReference>
<dbReference type="InterPro" id="IPR017020">
    <property type="entry name" value="UCP033725"/>
</dbReference>
<evidence type="ECO:0000313" key="1">
    <source>
        <dbReference type="EMBL" id="OYD56561.1"/>
    </source>
</evidence>
<keyword evidence="2" id="KW-1185">Reference proteome</keyword>
<accession>A0A235F5K5</accession>
<reference evidence="1 2" key="1">
    <citation type="submission" date="2017-07" db="EMBL/GenBank/DDBJ databases">
        <title>Fictibacillus sp. nov. GDSW-R2A3 Genome sequencing and assembly.</title>
        <authorList>
            <person name="Mayilraj S."/>
        </authorList>
    </citation>
    <scope>NUCLEOTIDE SEQUENCE [LARGE SCALE GENOMIC DNA]</scope>
    <source>
        <strain evidence="1 2">GDSW-R2A3</strain>
    </source>
</reference>
<proteinExistence type="predicted"/>
<organism evidence="1 2">
    <name type="scientific">Fictibacillus aquaticus</name>
    <dbReference type="NCBI Taxonomy" id="2021314"/>
    <lineage>
        <taxon>Bacteria</taxon>
        <taxon>Bacillati</taxon>
        <taxon>Bacillota</taxon>
        <taxon>Bacilli</taxon>
        <taxon>Bacillales</taxon>
        <taxon>Fictibacillaceae</taxon>
        <taxon>Fictibacillus</taxon>
    </lineage>
</organism>
<dbReference type="Proteomes" id="UP000215059">
    <property type="component" value="Unassembled WGS sequence"/>
</dbReference>
<sequence>MVKKGKFTILGNKEYRIGKEGEDWVNLVSKDGEDAMNGFQPHPLDSTVLIKKVLKSELNLNYQINTYAIYKGHRLEIGSEKEDKILVGTGDSRLADELKLDRTDKYFYEKWIDKSEVQLVEEKKPISI</sequence>
<name>A0A235F5K5_9BACL</name>
<evidence type="ECO:0000313" key="2">
    <source>
        <dbReference type="Proteomes" id="UP000215059"/>
    </source>
</evidence>
<dbReference type="OrthoDB" id="2218409at2"/>